<organism evidence="2 3">
    <name type="scientific">Clostridium tertium</name>
    <dbReference type="NCBI Taxonomy" id="1559"/>
    <lineage>
        <taxon>Bacteria</taxon>
        <taxon>Bacillati</taxon>
        <taxon>Bacillota</taxon>
        <taxon>Clostridia</taxon>
        <taxon>Eubacteriales</taxon>
        <taxon>Clostridiaceae</taxon>
        <taxon>Clostridium</taxon>
    </lineage>
</organism>
<evidence type="ECO:0000313" key="3">
    <source>
        <dbReference type="Proteomes" id="UP001141183"/>
    </source>
</evidence>
<dbReference type="Pfam" id="PF18931">
    <property type="entry name" value="DUF5680"/>
    <property type="match status" value="1"/>
</dbReference>
<dbReference type="AlphaFoldDB" id="A0A9X4B1A6"/>
<protein>
    <submittedName>
        <fullName evidence="2">DUF5680 domain-containing protein</fullName>
    </submittedName>
</protein>
<accession>A0A9X4B1A6</accession>
<feature type="domain" description="DUF5680" evidence="1">
    <location>
        <begin position="47"/>
        <end position="150"/>
    </location>
</feature>
<name>A0A9X4B1A6_9CLOT</name>
<reference evidence="2" key="1">
    <citation type="submission" date="2022-05" db="EMBL/GenBank/DDBJ databases">
        <title>Draft genome sequence of Clostridium tertium strain CP3 isolated from Peru.</title>
        <authorList>
            <person name="Hurtado R."/>
            <person name="Lima L."/>
            <person name="Sousa T."/>
            <person name="Jaiswal A.K."/>
            <person name="Tiwari S."/>
            <person name="Maturrano L."/>
            <person name="Brenig B."/>
            <person name="Azevedo V."/>
        </authorList>
    </citation>
    <scope>NUCLEOTIDE SEQUENCE</scope>
    <source>
        <strain evidence="2">CP3</strain>
    </source>
</reference>
<dbReference type="RefSeq" id="WP_008681508.1">
    <property type="nucleotide sequence ID" value="NZ_CABKOG010000004.1"/>
</dbReference>
<dbReference type="Proteomes" id="UP001141183">
    <property type="component" value="Unassembled WGS sequence"/>
</dbReference>
<keyword evidence="3" id="KW-1185">Reference proteome</keyword>
<sequence length="151" mass="17578">MGNVSKFKDFLVEAKRNTYASKAKKEESSRPNSKDYAYKKYNYYYLDSHVGDKEFIGEELVWHNEKVCWGMNYKGQVLVNETPSGFNKFLRSALKNVSEDSPFRGPKYFKNEDFIYECTWDGDLSSFNGVESISYNGNEIFKLYFHGGSLK</sequence>
<proteinExistence type="predicted"/>
<gene>
    <name evidence="2" type="ORF">NE398_04000</name>
</gene>
<comment type="caution">
    <text evidence="2">The sequence shown here is derived from an EMBL/GenBank/DDBJ whole genome shotgun (WGS) entry which is preliminary data.</text>
</comment>
<dbReference type="InterPro" id="IPR043735">
    <property type="entry name" value="DUF5680"/>
</dbReference>
<dbReference type="EMBL" id="JAMRYU010000003">
    <property type="protein sequence ID" value="MDC4239331.1"/>
    <property type="molecule type" value="Genomic_DNA"/>
</dbReference>
<evidence type="ECO:0000259" key="1">
    <source>
        <dbReference type="Pfam" id="PF18931"/>
    </source>
</evidence>
<evidence type="ECO:0000313" key="2">
    <source>
        <dbReference type="EMBL" id="MDC4239331.1"/>
    </source>
</evidence>